<keyword evidence="6" id="KW-0808">Transferase</keyword>
<name>A0ABR1FQ19_AURAN</name>
<sequence>MTTASVPWLTGTAINPLLRAAHLTAGRPDGAVTLYLPWLEPERQHEVYKDIRFETRGDQARYVAAWVRDTAGMAEAAEKLRIAFYDAHYHTPQGSIYPMGRTVEALPRADFRRYDGGGGAEAGAWAPDVVVLEEPEHLNWYSFVDGDASAWRSQGHVVGVVHTHYVSYAATERACGGLLGELVHPVVGPFKAMMALLMSRWMTNGHCHRVVKLSNTLPRVGNDDAEVVCNVHGVRGAFLDVGEGRKVRQPFLSGGALPAAASNPWAETEARGTAGTEGAYFIGKLIWQKGLDDLGRLLAHTAREFGGTLPGGPVHVVGDGLHRHDVARSFAKRKLPAVFHGRRDHAEPLCQDFRVLVNPSKTEVLCTTIAEALAMGKWVVIRKHPSNEFFYDFPTCLPFETKAEFATHYAFALRHEPPPLSDRMRRRLSWAAATDRFCDAAAMPETPLRRHQRLAEYLHCHMGKGRRGDWIRSIAGAGFTVGRQSKYVRERQGDGDADAPPAAADAPVEVAV</sequence>
<dbReference type="PANTHER" id="PTHR46132:SF1">
    <property type="entry name" value="DIGALACTOSYLDIACYLGLYCEROL SYNTHASE 2, CHLOROPLASTIC"/>
    <property type="match status" value="1"/>
</dbReference>
<dbReference type="EMBL" id="JBBJCI010000293">
    <property type="protein sequence ID" value="KAK7235256.1"/>
    <property type="molecule type" value="Genomic_DNA"/>
</dbReference>
<evidence type="ECO:0000256" key="6">
    <source>
        <dbReference type="ARBA" id="ARBA00022679"/>
    </source>
</evidence>
<dbReference type="Gene3D" id="3.40.50.2000">
    <property type="entry name" value="Glycogen Phosphorylase B"/>
    <property type="match status" value="1"/>
</dbReference>
<keyword evidence="5" id="KW-0934">Plastid</keyword>
<evidence type="ECO:0000256" key="1">
    <source>
        <dbReference type="ARBA" id="ARBA00004229"/>
    </source>
</evidence>
<dbReference type="InterPro" id="IPR044525">
    <property type="entry name" value="DGDG1/2"/>
</dbReference>
<comment type="caution">
    <text evidence="9">The sequence shown here is derived from an EMBL/GenBank/DDBJ whole genome shotgun (WGS) entry which is preliminary data.</text>
</comment>
<organism evidence="9 10">
    <name type="scientific">Aureococcus anophagefferens</name>
    <name type="common">Harmful bloom alga</name>
    <dbReference type="NCBI Taxonomy" id="44056"/>
    <lineage>
        <taxon>Eukaryota</taxon>
        <taxon>Sar</taxon>
        <taxon>Stramenopiles</taxon>
        <taxon>Ochrophyta</taxon>
        <taxon>Pelagophyceae</taxon>
        <taxon>Pelagomonadales</taxon>
        <taxon>Pelagomonadaceae</taxon>
        <taxon>Aureococcus</taxon>
    </lineage>
</organism>
<keyword evidence="7" id="KW-0472">Membrane</keyword>
<keyword evidence="4" id="KW-0150">Chloroplast</keyword>
<evidence type="ECO:0000256" key="8">
    <source>
        <dbReference type="SAM" id="MobiDB-lite"/>
    </source>
</evidence>
<proteinExistence type="inferred from homology"/>
<feature type="region of interest" description="Disordered" evidence="8">
    <location>
        <begin position="489"/>
        <end position="512"/>
    </location>
</feature>
<evidence type="ECO:0000256" key="4">
    <source>
        <dbReference type="ARBA" id="ARBA00022528"/>
    </source>
</evidence>
<evidence type="ECO:0000256" key="7">
    <source>
        <dbReference type="ARBA" id="ARBA00023136"/>
    </source>
</evidence>
<evidence type="ECO:0000256" key="5">
    <source>
        <dbReference type="ARBA" id="ARBA00022640"/>
    </source>
</evidence>
<dbReference type="SUPFAM" id="SSF53756">
    <property type="entry name" value="UDP-Glycosyltransferase/glycogen phosphorylase"/>
    <property type="match status" value="1"/>
</dbReference>
<keyword evidence="10" id="KW-1185">Reference proteome</keyword>
<dbReference type="CDD" id="cd01635">
    <property type="entry name" value="Glycosyltransferase_GTB-type"/>
    <property type="match status" value="1"/>
</dbReference>
<protein>
    <submittedName>
        <fullName evidence="9">Digalactosyldiacylglycerol synthase</fullName>
    </submittedName>
</protein>
<feature type="compositionally biased region" description="Low complexity" evidence="8">
    <location>
        <begin position="498"/>
        <end position="512"/>
    </location>
</feature>
<evidence type="ECO:0000256" key="3">
    <source>
        <dbReference type="ARBA" id="ARBA00009481"/>
    </source>
</evidence>
<gene>
    <name evidence="9" type="primary">DGD1</name>
    <name evidence="9" type="ORF">SO694_00068035</name>
</gene>
<evidence type="ECO:0000313" key="9">
    <source>
        <dbReference type="EMBL" id="KAK7235256.1"/>
    </source>
</evidence>
<evidence type="ECO:0000313" key="10">
    <source>
        <dbReference type="Proteomes" id="UP001363151"/>
    </source>
</evidence>
<accession>A0ABR1FQ19</accession>
<comment type="subcellular location">
    <subcellularLocation>
        <location evidence="2">Membrane</location>
    </subcellularLocation>
    <subcellularLocation>
        <location evidence="1">Plastid</location>
        <location evidence="1">Chloroplast</location>
    </subcellularLocation>
</comment>
<dbReference type="Pfam" id="PF13692">
    <property type="entry name" value="Glyco_trans_1_4"/>
    <property type="match status" value="1"/>
</dbReference>
<reference evidence="9 10" key="1">
    <citation type="submission" date="2024-03" db="EMBL/GenBank/DDBJ databases">
        <title>Aureococcus anophagefferens CCMP1851 and Kratosvirus quantuckense: Draft genome of a second virus-susceptible host strain in the model system.</title>
        <authorList>
            <person name="Chase E."/>
            <person name="Truchon A.R."/>
            <person name="Schepens W."/>
            <person name="Wilhelm S.W."/>
        </authorList>
    </citation>
    <scope>NUCLEOTIDE SEQUENCE [LARGE SCALE GENOMIC DNA]</scope>
    <source>
        <strain evidence="9 10">CCMP1851</strain>
    </source>
</reference>
<comment type="similarity">
    <text evidence="3">Belongs to the glycosyltransferase group 1 family. Glycosyltransferase 4 subfamily.</text>
</comment>
<dbReference type="Proteomes" id="UP001363151">
    <property type="component" value="Unassembled WGS sequence"/>
</dbReference>
<evidence type="ECO:0000256" key="2">
    <source>
        <dbReference type="ARBA" id="ARBA00004370"/>
    </source>
</evidence>
<dbReference type="PANTHER" id="PTHR46132">
    <property type="entry name" value="DIGALACTOSYLDIACYLGLYCEROL SYNTHASE 2, CHLOROPLASTIC"/>
    <property type="match status" value="1"/>
</dbReference>